<dbReference type="EC" id="3.1.6.1" evidence="5"/>
<gene>
    <name evidence="5" type="ORF">PCC79_04300</name>
</gene>
<keyword evidence="3 5" id="KW-0378">Hydrolase</keyword>
<protein>
    <submittedName>
        <fullName evidence="5">Arylsulfatase</fullName>
        <ecNumber evidence="5">3.1.6.1</ecNumber>
    </submittedName>
</protein>
<comment type="similarity">
    <text evidence="1">Belongs to the sulfatase family.</text>
</comment>
<proteinExistence type="inferred from homology"/>
<dbReference type="PANTHER" id="PTHR45953">
    <property type="entry name" value="IDURONATE 2-SULFATASE"/>
    <property type="match status" value="1"/>
</dbReference>
<evidence type="ECO:0000259" key="4">
    <source>
        <dbReference type="Pfam" id="PF00884"/>
    </source>
</evidence>
<dbReference type="CDD" id="cd16022">
    <property type="entry name" value="sulfatase_like"/>
    <property type="match status" value="1"/>
</dbReference>
<name>A0ABZ3C9I0_9ACTN</name>
<dbReference type="PANTHER" id="PTHR45953:SF1">
    <property type="entry name" value="IDURONATE 2-SULFATASE"/>
    <property type="match status" value="1"/>
</dbReference>
<sequence>MPDPAPPARTVPHDPPRTNVILICADQWRADCLGSSGHPDVSTPALDRLATQGVSFDRAYSATPTCVPARMALMTGLTPESHGRVGYADGAPFNVGETLPRAFAAAGYHTQAIGKMHYWPERVRIGFDDVLLHDGYLHHSRRRGRPIEEYDDYVPWLRDQPGATAREDYLDHGLGCNSMAARPWDKEERLHPTNWLVTEAERWLYRRDPTAPFFLYLSFHRPHAPLDPPQWAWDLYADAELTPPVQGDWRALLDPYRVEGDTEALVAHFDDRAVHRARAAYYGLISHVDAQISRLLQILGEFGLADDTAIAFVSDHGDMLGDHGMWRKGYAYEGSSRVPLLLAGPGVPRGTRVGGLVELRDVMPTLLELAGVPVPPTVEGRSALRLFAADGGGAGSDAEPDAWRTPLFGEHTILGQSMQWVVGARHKYVWWSGDGHEQLFDLVADPTELHDLARDDTHADALATHRALLIDHLTDRPEGFVREGVLTPGASVGPLLDTARTPR</sequence>
<dbReference type="RefSeq" id="WP_342373118.1">
    <property type="nucleotide sequence ID" value="NZ_CP115965.1"/>
</dbReference>
<dbReference type="EMBL" id="CP115965">
    <property type="protein sequence ID" value="WZW99427.1"/>
    <property type="molecule type" value="Genomic_DNA"/>
</dbReference>
<accession>A0ABZ3C9I0</accession>
<keyword evidence="6" id="KW-1185">Reference proteome</keyword>
<evidence type="ECO:0000313" key="6">
    <source>
        <dbReference type="Proteomes" id="UP001434337"/>
    </source>
</evidence>
<dbReference type="InterPro" id="IPR017850">
    <property type="entry name" value="Alkaline_phosphatase_core_sf"/>
</dbReference>
<dbReference type="NCBIfam" id="NF010322">
    <property type="entry name" value="PRK13759.1"/>
    <property type="match status" value="1"/>
</dbReference>
<dbReference type="SUPFAM" id="SSF53649">
    <property type="entry name" value="Alkaline phosphatase-like"/>
    <property type="match status" value="1"/>
</dbReference>
<organism evidence="5 6">
    <name type="scientific">Propioniciclava soli</name>
    <dbReference type="NCBI Taxonomy" id="2775081"/>
    <lineage>
        <taxon>Bacteria</taxon>
        <taxon>Bacillati</taxon>
        <taxon>Actinomycetota</taxon>
        <taxon>Actinomycetes</taxon>
        <taxon>Propionibacteriales</taxon>
        <taxon>Propionibacteriaceae</taxon>
        <taxon>Propioniciclava</taxon>
    </lineage>
</organism>
<evidence type="ECO:0000313" key="5">
    <source>
        <dbReference type="EMBL" id="WZW99427.1"/>
    </source>
</evidence>
<dbReference type="InterPro" id="IPR000917">
    <property type="entry name" value="Sulfatase_N"/>
</dbReference>
<keyword evidence="2" id="KW-0479">Metal-binding</keyword>
<evidence type="ECO:0000256" key="2">
    <source>
        <dbReference type="ARBA" id="ARBA00022723"/>
    </source>
</evidence>
<feature type="domain" description="Sulfatase N-terminal" evidence="4">
    <location>
        <begin position="19"/>
        <end position="372"/>
    </location>
</feature>
<evidence type="ECO:0000256" key="1">
    <source>
        <dbReference type="ARBA" id="ARBA00008779"/>
    </source>
</evidence>
<dbReference type="GO" id="GO:0004065">
    <property type="term" value="F:arylsulfatase activity"/>
    <property type="evidence" value="ECO:0007669"/>
    <property type="project" value="UniProtKB-EC"/>
</dbReference>
<dbReference type="Pfam" id="PF00884">
    <property type="entry name" value="Sulfatase"/>
    <property type="match status" value="1"/>
</dbReference>
<evidence type="ECO:0000256" key="3">
    <source>
        <dbReference type="ARBA" id="ARBA00022801"/>
    </source>
</evidence>
<dbReference type="Proteomes" id="UP001434337">
    <property type="component" value="Chromosome"/>
</dbReference>
<dbReference type="PROSITE" id="PS00149">
    <property type="entry name" value="SULFATASE_2"/>
    <property type="match status" value="1"/>
</dbReference>
<reference evidence="5 6" key="1">
    <citation type="journal article" date="2023" name="Environ Microbiome">
        <title>A coral-associated actinobacterium mitigates coral bleaching under heat stress.</title>
        <authorList>
            <person name="Li J."/>
            <person name="Zou Y."/>
            <person name="Li Q."/>
            <person name="Zhang J."/>
            <person name="Bourne D.G."/>
            <person name="Lyu Y."/>
            <person name="Liu C."/>
            <person name="Zhang S."/>
        </authorList>
    </citation>
    <scope>NUCLEOTIDE SEQUENCE [LARGE SCALE GENOMIC DNA]</scope>
    <source>
        <strain evidence="5 6">SCSIO 13291</strain>
    </source>
</reference>
<dbReference type="Gene3D" id="3.40.720.10">
    <property type="entry name" value="Alkaline Phosphatase, subunit A"/>
    <property type="match status" value="1"/>
</dbReference>
<dbReference type="InterPro" id="IPR024607">
    <property type="entry name" value="Sulfatase_CS"/>
</dbReference>